<evidence type="ECO:0000256" key="4">
    <source>
        <dbReference type="SAM" id="MobiDB-lite"/>
    </source>
</evidence>
<reference evidence="6 7" key="1">
    <citation type="journal article" date="2006" name="Proc. Natl. Acad. Sci. U.S.A.">
        <title>The partitioned Rhizobium etli genome: genetic and metabolic redundancy in seven interacting replicons.</title>
        <authorList>
            <person name="Gonzalez V."/>
            <person name="Santamaria R.I."/>
            <person name="Bustos P."/>
            <person name="Hernandez-Gonzalez I."/>
            <person name="Medrano-Soto A."/>
            <person name="Moreno-Hagelsieb G."/>
            <person name="Janga S.C."/>
            <person name="Ramirez M.A."/>
            <person name="Jimenez-Jacinto V."/>
            <person name="Collado-Vides J."/>
            <person name="Davila G."/>
        </authorList>
    </citation>
    <scope>NUCLEOTIDE SEQUENCE [LARGE SCALE GENOMIC DNA]</scope>
    <source>
        <strain evidence="7">ATCC 51251 / DSM 11541 / JCM 21823 / NBRC 15573 / CFN 42</strain>
    </source>
</reference>
<dbReference type="PRINTS" id="PR00598">
    <property type="entry name" value="HTHMARR"/>
</dbReference>
<dbReference type="eggNOG" id="COG1846">
    <property type="taxonomic scope" value="Bacteria"/>
</dbReference>
<proteinExistence type="predicted"/>
<organism evidence="6 7">
    <name type="scientific">Rhizobium etli (strain ATCC 51251 / DSM 11541 / JCM 21823 / NBRC 15573 / CFN 42)</name>
    <dbReference type="NCBI Taxonomy" id="347834"/>
    <lineage>
        <taxon>Bacteria</taxon>
        <taxon>Pseudomonadati</taxon>
        <taxon>Pseudomonadota</taxon>
        <taxon>Alphaproteobacteria</taxon>
        <taxon>Hyphomicrobiales</taxon>
        <taxon>Rhizobiaceae</taxon>
        <taxon>Rhizobium/Agrobacterium group</taxon>
        <taxon>Rhizobium</taxon>
    </lineage>
</organism>
<dbReference type="Pfam" id="PF01047">
    <property type="entry name" value="MarR"/>
    <property type="match status" value="1"/>
</dbReference>
<dbReference type="GO" id="GO:0003700">
    <property type="term" value="F:DNA-binding transcription factor activity"/>
    <property type="evidence" value="ECO:0007669"/>
    <property type="project" value="InterPro"/>
</dbReference>
<evidence type="ECO:0000259" key="5">
    <source>
        <dbReference type="PROSITE" id="PS50995"/>
    </source>
</evidence>
<dbReference type="InterPro" id="IPR036390">
    <property type="entry name" value="WH_DNA-bd_sf"/>
</dbReference>
<evidence type="ECO:0000313" key="7">
    <source>
        <dbReference type="Proteomes" id="UP000001936"/>
    </source>
</evidence>
<dbReference type="InterPro" id="IPR036388">
    <property type="entry name" value="WH-like_DNA-bd_sf"/>
</dbReference>
<dbReference type="EMBL" id="CP000133">
    <property type="protein sequence ID" value="ABC92378.1"/>
    <property type="molecule type" value="Genomic_DNA"/>
</dbReference>
<keyword evidence="7" id="KW-1185">Reference proteome</keyword>
<name>Q2K458_RHIEC</name>
<protein>
    <submittedName>
        <fullName evidence="6">Probable transcriptional regulator protein, MarR family</fullName>
    </submittedName>
</protein>
<dbReference type="InterPro" id="IPR000835">
    <property type="entry name" value="HTH_MarR-typ"/>
</dbReference>
<keyword evidence="2" id="KW-0238">DNA-binding</keyword>
<dbReference type="PROSITE" id="PS50995">
    <property type="entry name" value="HTH_MARR_2"/>
    <property type="match status" value="1"/>
</dbReference>
<evidence type="ECO:0000256" key="1">
    <source>
        <dbReference type="ARBA" id="ARBA00023015"/>
    </source>
</evidence>
<dbReference type="AlphaFoldDB" id="Q2K458"/>
<dbReference type="PANTHER" id="PTHR42756">
    <property type="entry name" value="TRANSCRIPTIONAL REGULATOR, MARR"/>
    <property type="match status" value="1"/>
</dbReference>
<feature type="domain" description="HTH marR-type" evidence="5">
    <location>
        <begin position="41"/>
        <end position="173"/>
    </location>
</feature>
<evidence type="ECO:0000313" key="6">
    <source>
        <dbReference type="EMBL" id="ABC92378.1"/>
    </source>
</evidence>
<dbReference type="Gene3D" id="1.10.10.10">
    <property type="entry name" value="Winged helix-like DNA-binding domain superfamily/Winged helix DNA-binding domain"/>
    <property type="match status" value="1"/>
</dbReference>
<accession>Q2K458</accession>
<dbReference type="Proteomes" id="UP000001936">
    <property type="component" value="Chromosome"/>
</dbReference>
<evidence type="ECO:0000256" key="2">
    <source>
        <dbReference type="ARBA" id="ARBA00023125"/>
    </source>
</evidence>
<dbReference type="SUPFAM" id="SSF46785">
    <property type="entry name" value="Winged helix' DNA-binding domain"/>
    <property type="match status" value="1"/>
</dbReference>
<dbReference type="HOGENOM" id="CLU_083287_18_7_5"/>
<dbReference type="KEGG" id="ret:RHE_CH03623"/>
<gene>
    <name evidence="6" type="ordered locus">RHE_CH03623</name>
</gene>
<feature type="region of interest" description="Disordered" evidence="4">
    <location>
        <begin position="1"/>
        <end position="36"/>
    </location>
</feature>
<keyword evidence="3" id="KW-0804">Transcription</keyword>
<dbReference type="GO" id="GO:0003677">
    <property type="term" value="F:DNA binding"/>
    <property type="evidence" value="ECO:0007669"/>
    <property type="project" value="UniProtKB-KW"/>
</dbReference>
<keyword evidence="1" id="KW-0805">Transcription regulation</keyword>
<evidence type="ECO:0000256" key="3">
    <source>
        <dbReference type="ARBA" id="ARBA00023163"/>
    </source>
</evidence>
<dbReference type="PANTHER" id="PTHR42756:SF1">
    <property type="entry name" value="TRANSCRIPTIONAL REPRESSOR OF EMRAB OPERON"/>
    <property type="match status" value="1"/>
</dbReference>
<sequence>MGNVISQRRRGLKIKGMAMGKKHKDGKKSKSKKKDQTEYTLIDLSPALTQAARSMRTVLSRNLFESGLYAGQDGVILSLAESDGMTAGGLAQKLGVKAPTMTRTIGRMEAQGFLERKPDAEDARLTKVYLTPLGRDSVRAIEMAASACDRLATQEFSEKEIRNLVRLLKAIDANLQAEAIHIEEPDED</sequence>
<dbReference type="SMART" id="SM00347">
    <property type="entry name" value="HTH_MARR"/>
    <property type="match status" value="1"/>
</dbReference>
<feature type="compositionally biased region" description="Basic residues" evidence="4">
    <location>
        <begin position="20"/>
        <end position="33"/>
    </location>
</feature>